<dbReference type="EMBL" id="UINC01104335">
    <property type="protein sequence ID" value="SVC67400.1"/>
    <property type="molecule type" value="Genomic_DNA"/>
</dbReference>
<sequence>VSDIEIDKDNNIWVGTRPNSWDSSGGTIMFSSNGEDWAVKYNATDAKRVELVCAPSNENVIYAIGAAVAGGDNDIAFFIRSDDGGTNWNPIEIPLNQDNLHFTRSQADYDLILAVAPNDENILYAGGINLHKTIDGGTTWDMISVWHSYYANQLNIEYVHADQHSFAFRPNSPNTIIFGNDGGIHMTSDAGNTFEAKNTGYNITQFYSAALHPQAGNNYFLAGSQDNGTQKFQNASGIVSTVEATGGDGGYCFIDQNEPLNQITSYVFNNYYGSEDGGLNFNDLTDPYVEDNTGRFINPSDYDDNSQILYSASNSDYIKRTYGLNDAEHIFINLDSGQASHIRVSEYTDHTIFIGTGSG</sequence>
<dbReference type="AlphaFoldDB" id="A0A382P3G6"/>
<evidence type="ECO:0000313" key="1">
    <source>
        <dbReference type="EMBL" id="SVC67400.1"/>
    </source>
</evidence>
<evidence type="ECO:0008006" key="2">
    <source>
        <dbReference type="Google" id="ProtNLM"/>
    </source>
</evidence>
<feature type="non-terminal residue" evidence="1">
    <location>
        <position position="1"/>
    </location>
</feature>
<protein>
    <recommendedName>
        <fullName evidence="2">Sortilin N-terminal domain-containing protein</fullName>
    </recommendedName>
</protein>
<dbReference type="InterPro" id="IPR015943">
    <property type="entry name" value="WD40/YVTN_repeat-like_dom_sf"/>
</dbReference>
<accession>A0A382P3G6</accession>
<gene>
    <name evidence="1" type="ORF">METZ01_LOCUS320254</name>
</gene>
<name>A0A382P3G6_9ZZZZ</name>
<dbReference type="Gene3D" id="2.130.10.10">
    <property type="entry name" value="YVTN repeat-like/Quinoprotein amine dehydrogenase"/>
    <property type="match status" value="1"/>
</dbReference>
<reference evidence="1" key="1">
    <citation type="submission" date="2018-05" db="EMBL/GenBank/DDBJ databases">
        <authorList>
            <person name="Lanie J.A."/>
            <person name="Ng W.-L."/>
            <person name="Kazmierczak K.M."/>
            <person name="Andrzejewski T.M."/>
            <person name="Davidsen T.M."/>
            <person name="Wayne K.J."/>
            <person name="Tettelin H."/>
            <person name="Glass J.I."/>
            <person name="Rusch D."/>
            <person name="Podicherti R."/>
            <person name="Tsui H.-C.T."/>
            <person name="Winkler M.E."/>
        </authorList>
    </citation>
    <scope>NUCLEOTIDE SEQUENCE</scope>
</reference>
<dbReference type="SUPFAM" id="SSF110296">
    <property type="entry name" value="Oligoxyloglucan reducing end-specific cellobiohydrolase"/>
    <property type="match status" value="1"/>
</dbReference>
<proteinExistence type="predicted"/>
<feature type="non-terminal residue" evidence="1">
    <location>
        <position position="359"/>
    </location>
</feature>
<organism evidence="1">
    <name type="scientific">marine metagenome</name>
    <dbReference type="NCBI Taxonomy" id="408172"/>
    <lineage>
        <taxon>unclassified sequences</taxon>
        <taxon>metagenomes</taxon>
        <taxon>ecological metagenomes</taxon>
    </lineage>
</organism>